<evidence type="ECO:0000256" key="1">
    <source>
        <dbReference type="SAM" id="Phobius"/>
    </source>
</evidence>
<feature type="transmembrane region" description="Helical" evidence="1">
    <location>
        <begin position="38"/>
        <end position="59"/>
    </location>
</feature>
<evidence type="ECO:0008006" key="4">
    <source>
        <dbReference type="Google" id="ProtNLM"/>
    </source>
</evidence>
<keyword evidence="1" id="KW-1133">Transmembrane helix</keyword>
<dbReference type="AlphaFoldDB" id="A0A2W5BEQ1"/>
<name>A0A2W5BEQ1_9CORY</name>
<accession>A0A2W5BEQ1</accession>
<dbReference type="Proteomes" id="UP000249451">
    <property type="component" value="Unassembled WGS sequence"/>
</dbReference>
<feature type="transmembrane region" description="Helical" evidence="1">
    <location>
        <begin position="103"/>
        <end position="122"/>
    </location>
</feature>
<keyword evidence="1" id="KW-0472">Membrane</keyword>
<comment type="caution">
    <text evidence="2">The sequence shown here is derived from an EMBL/GenBank/DDBJ whole genome shotgun (WGS) entry which is preliminary data.</text>
</comment>
<proteinExistence type="predicted"/>
<evidence type="ECO:0000313" key="3">
    <source>
        <dbReference type="Proteomes" id="UP000249451"/>
    </source>
</evidence>
<organism evidence="2 3">
    <name type="scientific">Corynebacterium urealyticum</name>
    <dbReference type="NCBI Taxonomy" id="43771"/>
    <lineage>
        <taxon>Bacteria</taxon>
        <taxon>Bacillati</taxon>
        <taxon>Actinomycetota</taxon>
        <taxon>Actinomycetes</taxon>
        <taxon>Mycobacteriales</taxon>
        <taxon>Corynebacteriaceae</taxon>
        <taxon>Corynebacterium</taxon>
    </lineage>
</organism>
<dbReference type="InterPro" id="IPR021385">
    <property type="entry name" value="DUF3017"/>
</dbReference>
<keyword evidence="1" id="KW-0812">Transmembrane</keyword>
<protein>
    <recommendedName>
        <fullName evidence="4">DUF3017 domain-containing protein</fullName>
    </recommendedName>
</protein>
<evidence type="ECO:0000313" key="2">
    <source>
        <dbReference type="EMBL" id="PZP03914.1"/>
    </source>
</evidence>
<gene>
    <name evidence="2" type="ORF">DI609_00155</name>
</gene>
<dbReference type="EMBL" id="QFNY01000002">
    <property type="protein sequence ID" value="PZP03914.1"/>
    <property type="molecule type" value="Genomic_DNA"/>
</dbReference>
<dbReference type="Pfam" id="PF11222">
    <property type="entry name" value="DUF3017"/>
    <property type="match status" value="1"/>
</dbReference>
<sequence length="123" mass="13302">MPDTPNERAEAAQIGAYRRQLLANPHDRDVPASPLPVIAQRALIGVFLLLLAVGVFFIAADRWRRGTTAMGASLVFLAAIRWVVDSDVLGIFAVRSRKFDCLFAGGVGLLMMYLAISVDTLGS</sequence>
<reference evidence="2 3" key="1">
    <citation type="submission" date="2017-11" db="EMBL/GenBank/DDBJ databases">
        <title>Infants hospitalized years apart are colonized by the same room-sourced microbial strains.</title>
        <authorList>
            <person name="Brooks B."/>
            <person name="Olm M.R."/>
            <person name="Firek B.A."/>
            <person name="Baker R."/>
            <person name="Thomas B.C."/>
            <person name="Morowitz M.J."/>
            <person name="Banfield J.F."/>
        </authorList>
    </citation>
    <scope>NUCLEOTIDE SEQUENCE [LARGE SCALE GENOMIC DNA]</scope>
    <source>
        <strain evidence="2">S2_012_000_R3_87</strain>
    </source>
</reference>